<evidence type="ECO:0000313" key="1">
    <source>
        <dbReference type="EMBL" id="CZT48569.1"/>
    </source>
</evidence>
<sequence length="71" mass="8087">MSKPQLTITQSRNFNMPSQQHIPAWVRDLQLAASTDARIQPWKPLVQEANGKITDTFDVQRDQEGTRKAVP</sequence>
<evidence type="ECO:0000313" key="2">
    <source>
        <dbReference type="Proteomes" id="UP000177625"/>
    </source>
</evidence>
<name>A0A1E1MHK0_RHYSE</name>
<reference evidence="2" key="1">
    <citation type="submission" date="2016-03" db="EMBL/GenBank/DDBJ databases">
        <authorList>
            <person name="Guldener U."/>
        </authorList>
    </citation>
    <scope>NUCLEOTIDE SEQUENCE [LARGE SCALE GENOMIC DNA]</scope>
</reference>
<proteinExistence type="predicted"/>
<dbReference type="Proteomes" id="UP000177625">
    <property type="component" value="Unassembled WGS sequence"/>
</dbReference>
<dbReference type="EMBL" id="FJVC01000343">
    <property type="protein sequence ID" value="CZT48569.1"/>
    <property type="molecule type" value="Genomic_DNA"/>
</dbReference>
<protein>
    <submittedName>
        <fullName evidence="1">Uncharacterized protein</fullName>
    </submittedName>
</protein>
<accession>A0A1E1MHK0</accession>
<keyword evidence="2" id="KW-1185">Reference proteome</keyword>
<organism evidence="1 2">
    <name type="scientific">Rhynchosporium secalis</name>
    <name type="common">Barley scald fungus</name>
    <dbReference type="NCBI Taxonomy" id="38038"/>
    <lineage>
        <taxon>Eukaryota</taxon>
        <taxon>Fungi</taxon>
        <taxon>Dikarya</taxon>
        <taxon>Ascomycota</taxon>
        <taxon>Pezizomycotina</taxon>
        <taxon>Leotiomycetes</taxon>
        <taxon>Helotiales</taxon>
        <taxon>Ploettnerulaceae</taxon>
        <taxon>Rhynchosporium</taxon>
    </lineage>
</organism>
<gene>
    <name evidence="1" type="ORF">RSE6_09285</name>
</gene>
<dbReference type="AlphaFoldDB" id="A0A1E1MHK0"/>